<feature type="domain" description="Ig-like" evidence="2">
    <location>
        <begin position="399"/>
        <end position="470"/>
    </location>
</feature>
<accession>A0A7G5H258</accession>
<organism evidence="3 4">
    <name type="scientific">Spirosoma foliorum</name>
    <dbReference type="NCBI Taxonomy" id="2710596"/>
    <lineage>
        <taxon>Bacteria</taxon>
        <taxon>Pseudomonadati</taxon>
        <taxon>Bacteroidota</taxon>
        <taxon>Cytophagia</taxon>
        <taxon>Cytophagales</taxon>
        <taxon>Cytophagaceae</taxon>
        <taxon>Spirosoma</taxon>
    </lineage>
</organism>
<sequence>MRLFTFQLFAWLWVLTSPITALATHQVGGQIEMVAIGDVPGHYRIIVTNYLEDGTQGISRQSSTGTLGIFRISDNARMLTFTVQQTGLKAAVTYSNTYCASQRNLKFVVWTYQATIQLAPGTYNDTQGYYISYQTRNRNAGINNISNPDQTGFTFYLEFPALLQNGQAFANSSPHFGAINGEYVCIGDNFKFPFGGTDPDGDELKYSMVTPLNQKTTGQNTVSAGPYPDITWLPGYGPNNAIPGNPSLSVDPQTGELSVTTTQLGLFVFAVKVEEYRNGIKIGEVRRDFQLLVVDCPPQTTPDPAVQILNLPNIMSKTICQGDSAILKAAVDTTWNYQWRLDGINISGATNPTLTVRQSGEYSLVVSQKATCSKVGNSEVLTITVIGNDAKLSVAGHLCATTGSVSLYATSNVNVTYQWYRDGQLLSGLPSIDSMQTSQPGKYWAVLRERTLGCKANTDTAAISRSAAVTAVITSASGFNRICPSDSLQLNASGGISYSWQMNGTKVGTTSSSYLASQAASYVVVATDIFGCEGTSSPVSVTQLAAVVVTFDSIPGVCGPNVPAYPLIGSPPGGTFVGAGVTDSTFSPKLAGVGNHPITYTVKAAPECAGTVATRIAVVAPIPTIQLANSMTTYKGNTFTMNPVYSGNPVQYQWASATFLDSAGKANPLVMDIQNDITYTIDVKNSTGCEAKDTISITVYERLFVPDAFSPNGDGVNDTWELFGIEAFPEAIVTIFNRWGEVIYSSGKGYSNPFDGTLNGTSLPSGVYAFTLYTVPQKPVIRGSLMLVR</sequence>
<reference evidence="3 4" key="1">
    <citation type="submission" date="2020-07" db="EMBL/GenBank/DDBJ databases">
        <title>Spirosoma foliorum sp. nov., isolated from the leaves on the Nejang mountain Korea, Republic of.</title>
        <authorList>
            <person name="Ho H."/>
            <person name="Lee Y.-J."/>
            <person name="Nurcahyanto D.-A."/>
            <person name="Kim S.-G."/>
        </authorList>
    </citation>
    <scope>NUCLEOTIDE SEQUENCE [LARGE SCALE GENOMIC DNA]</scope>
    <source>
        <strain evidence="3 4">PL0136</strain>
    </source>
</reference>
<keyword evidence="4" id="KW-1185">Reference proteome</keyword>
<dbReference type="NCBIfam" id="TIGR04131">
    <property type="entry name" value="Bac_Flav_CTERM"/>
    <property type="match status" value="1"/>
</dbReference>
<dbReference type="RefSeq" id="WP_182462546.1">
    <property type="nucleotide sequence ID" value="NZ_CP059732.1"/>
</dbReference>
<dbReference type="Proteomes" id="UP000515369">
    <property type="component" value="Chromosome"/>
</dbReference>
<evidence type="ECO:0000256" key="1">
    <source>
        <dbReference type="SAM" id="SignalP"/>
    </source>
</evidence>
<dbReference type="InterPro" id="IPR007110">
    <property type="entry name" value="Ig-like_dom"/>
</dbReference>
<protein>
    <submittedName>
        <fullName evidence="3">Gliding motility-associated C-terminal domain-containing protein</fullName>
    </submittedName>
</protein>
<dbReference type="EMBL" id="CP059732">
    <property type="protein sequence ID" value="QMW05200.1"/>
    <property type="molecule type" value="Genomic_DNA"/>
</dbReference>
<dbReference type="Pfam" id="PF13585">
    <property type="entry name" value="CHU_C"/>
    <property type="match status" value="1"/>
</dbReference>
<evidence type="ECO:0000259" key="2">
    <source>
        <dbReference type="PROSITE" id="PS50835"/>
    </source>
</evidence>
<gene>
    <name evidence="3" type="ORF">H3H32_10085</name>
</gene>
<name>A0A7G5H258_9BACT</name>
<dbReference type="InterPro" id="IPR013783">
    <property type="entry name" value="Ig-like_fold"/>
</dbReference>
<dbReference type="InterPro" id="IPR026341">
    <property type="entry name" value="T9SS_type_B"/>
</dbReference>
<feature type="chain" id="PRO_5028939521" evidence="1">
    <location>
        <begin position="24"/>
        <end position="789"/>
    </location>
</feature>
<evidence type="ECO:0000313" key="4">
    <source>
        <dbReference type="Proteomes" id="UP000515369"/>
    </source>
</evidence>
<dbReference type="AlphaFoldDB" id="A0A7G5H258"/>
<proteinExistence type="predicted"/>
<evidence type="ECO:0000313" key="3">
    <source>
        <dbReference type="EMBL" id="QMW05200.1"/>
    </source>
</evidence>
<dbReference type="KEGG" id="sfol:H3H32_10085"/>
<dbReference type="Gene3D" id="2.60.40.10">
    <property type="entry name" value="Immunoglobulins"/>
    <property type="match status" value="1"/>
</dbReference>
<dbReference type="PROSITE" id="PS50835">
    <property type="entry name" value="IG_LIKE"/>
    <property type="match status" value="1"/>
</dbReference>
<keyword evidence="1" id="KW-0732">Signal</keyword>
<feature type="signal peptide" evidence="1">
    <location>
        <begin position="1"/>
        <end position="23"/>
    </location>
</feature>